<evidence type="ECO:0000313" key="1">
    <source>
        <dbReference type="EMBL" id="KFX67995.1"/>
    </source>
</evidence>
<accession>A0A0A1YE57</accession>
<gene>
    <name evidence="1" type="ORF">TMS3_0122580</name>
</gene>
<sequence>MPVDACVALFSDMQSATETHRDAQYHPLQGFPGLRSDRILATLGPSLHSPEQRRLWLQRLAEHDAEASRIEIAQLAPRPQQLWLSAPRQTALKQCRQTQIERLTDDPAAFARAVDAAQMPDDYRDGARTFGLYPLFKPLYRSLIAAWQRAAADVIAPKDTPHWLGYQPVPTTPVAQQPITLHEDALGLPQADAEQLEALFARHAPWLKIEQASRNDRIGSPRYDNVGARDFNPLQTRLYQHTSWSQLNGRWHLQLIYQFWFSQRPKPQPLDLYGGELDGLLWRVTLDRNGNAVLYDSIHPCGCWHGFYLPADSALRFRQPAGEEQRLAQRLTLNGEQAPTLWLSAGEHRLQWIDGRRSPYPSVTYQRTALNDLRQLPHPQGQRSLYASDGLVPGSERLERWLLWPSGVRSAGAMRQWGRHATAFIGRAHFDDPQLLQRYFQ</sequence>
<dbReference type="Proteomes" id="UP000030063">
    <property type="component" value="Unassembled WGS sequence"/>
</dbReference>
<keyword evidence="2" id="KW-1185">Reference proteome</keyword>
<proteinExistence type="predicted"/>
<dbReference type="STRING" id="1395571.TMS3_0122580"/>
<dbReference type="eggNOG" id="ENOG502Z7KU">
    <property type="taxonomic scope" value="Bacteria"/>
</dbReference>
<dbReference type="AlphaFoldDB" id="A0A0A1YE57"/>
<comment type="caution">
    <text evidence="1">The sequence shown here is derived from an EMBL/GenBank/DDBJ whole genome shotgun (WGS) entry which is preliminary data.</text>
</comment>
<name>A0A0A1YE57_9PSED</name>
<organism evidence="1 2">
    <name type="scientific">Pseudomonas taeanensis MS-3</name>
    <dbReference type="NCBI Taxonomy" id="1395571"/>
    <lineage>
        <taxon>Bacteria</taxon>
        <taxon>Pseudomonadati</taxon>
        <taxon>Pseudomonadota</taxon>
        <taxon>Gammaproteobacteria</taxon>
        <taxon>Pseudomonadales</taxon>
        <taxon>Pseudomonadaceae</taxon>
        <taxon>Pseudomonas</taxon>
    </lineage>
</organism>
<evidence type="ECO:0000313" key="2">
    <source>
        <dbReference type="Proteomes" id="UP000030063"/>
    </source>
</evidence>
<protein>
    <submittedName>
        <fullName evidence="1">Uncharacterized protein</fullName>
    </submittedName>
</protein>
<reference evidence="1 2" key="1">
    <citation type="journal article" date="2014" name="Genome Announc.">
        <title>Draft Genome Sequence of Petroleum Oil-Degrading Marine Bacterium Pseudomonas taeanensis Strain MS-3, Isolated from a Crude Oil-Contaminated Seashore.</title>
        <authorList>
            <person name="Lee S.Y."/>
            <person name="Kim S.H."/>
            <person name="Lee D.G."/>
            <person name="Shin S."/>
            <person name="Yun S.H."/>
            <person name="Choi C.W."/>
            <person name="Chung Y.H."/>
            <person name="Choi J.S."/>
            <person name="Kahng H.Y."/>
            <person name="Kim S.I."/>
        </authorList>
    </citation>
    <scope>NUCLEOTIDE SEQUENCE [LARGE SCALE GENOMIC DNA]</scope>
    <source>
        <strain evidence="1 2">MS-3</strain>
    </source>
</reference>
<dbReference type="EMBL" id="AWSQ01000009">
    <property type="protein sequence ID" value="KFX67995.1"/>
    <property type="molecule type" value="Genomic_DNA"/>
</dbReference>